<sequence length="42" mass="4753">MATGLLFILTRMQSFGIDLESETRAGSLQRSAISFDHREEHT</sequence>
<accession>A0A1G6NV65</accession>
<evidence type="ECO:0000313" key="2">
    <source>
        <dbReference type="Proteomes" id="UP000198757"/>
    </source>
</evidence>
<reference evidence="2" key="1">
    <citation type="submission" date="2016-10" db="EMBL/GenBank/DDBJ databases">
        <authorList>
            <person name="Varghese N."/>
            <person name="Submissions S."/>
        </authorList>
    </citation>
    <scope>NUCLEOTIDE SEQUENCE [LARGE SCALE GENOMIC DNA]</scope>
    <source>
        <strain evidence="2">DSM 25811 / CCM 8410 / LMG 26954 / E90</strain>
    </source>
</reference>
<dbReference type="Proteomes" id="UP000198757">
    <property type="component" value="Unassembled WGS sequence"/>
</dbReference>
<organism evidence="1 2">
    <name type="scientific">Niabella drilacis (strain DSM 25811 / CCM 8410 / CCUG 62505 / LMG 26954 / E90)</name>
    <dbReference type="NCBI Taxonomy" id="1285928"/>
    <lineage>
        <taxon>Bacteria</taxon>
        <taxon>Pseudomonadati</taxon>
        <taxon>Bacteroidota</taxon>
        <taxon>Chitinophagia</taxon>
        <taxon>Chitinophagales</taxon>
        <taxon>Chitinophagaceae</taxon>
        <taxon>Niabella</taxon>
    </lineage>
</organism>
<protein>
    <submittedName>
        <fullName evidence="1">Uncharacterized protein</fullName>
    </submittedName>
</protein>
<name>A0A1G6NV65_NIADE</name>
<gene>
    <name evidence="1" type="ORF">SAMN04487894_103405</name>
</gene>
<keyword evidence="2" id="KW-1185">Reference proteome</keyword>
<proteinExistence type="predicted"/>
<dbReference type="AlphaFoldDB" id="A0A1G6NV65"/>
<evidence type="ECO:0000313" key="1">
    <source>
        <dbReference type="EMBL" id="SDC71648.1"/>
    </source>
</evidence>
<dbReference type="EMBL" id="FMZO01000003">
    <property type="protein sequence ID" value="SDC71648.1"/>
    <property type="molecule type" value="Genomic_DNA"/>
</dbReference>